<proteinExistence type="inferred from homology"/>
<feature type="region of interest" description="Disordered" evidence="4">
    <location>
        <begin position="416"/>
        <end position="562"/>
    </location>
</feature>
<evidence type="ECO:0000256" key="3">
    <source>
        <dbReference type="ARBA" id="ARBA00023180"/>
    </source>
</evidence>
<evidence type="ECO:0000256" key="4">
    <source>
        <dbReference type="SAM" id="MobiDB-lite"/>
    </source>
</evidence>
<dbReference type="EMBL" id="CAACVG010006757">
    <property type="protein sequence ID" value="VEN41472.1"/>
    <property type="molecule type" value="Genomic_DNA"/>
</dbReference>
<keyword evidence="2" id="KW-0597">Phosphoprotein</keyword>
<keyword evidence="7" id="KW-1185">Reference proteome</keyword>
<reference evidence="6 7" key="1">
    <citation type="submission" date="2019-01" db="EMBL/GenBank/DDBJ databases">
        <authorList>
            <person name="Sayadi A."/>
        </authorList>
    </citation>
    <scope>NUCLEOTIDE SEQUENCE [LARGE SCALE GENOMIC DNA]</scope>
</reference>
<dbReference type="Proteomes" id="UP000410492">
    <property type="component" value="Unassembled WGS sequence"/>
</dbReference>
<comment type="similarity">
    <text evidence="1">Belongs to the strictosidine synthase family.</text>
</comment>
<evidence type="ECO:0000259" key="5">
    <source>
        <dbReference type="Pfam" id="PF03088"/>
    </source>
</evidence>
<dbReference type="Pfam" id="PF03088">
    <property type="entry name" value="Str_synth"/>
    <property type="match status" value="1"/>
</dbReference>
<sequence length="562" mass="62036">MGAKGIFKFFARRFVEIAVVALLLLFMPNLPPYTKIEEPFSVSPVKKLEGKLALKEHLSDVQIWHKGDLIGPESFAEYNGELYASVLGGDIVKLTGEHITPVVKLGKPCKGGYEERICGRPLGMQFDKNGKLIVADAYYGLFRVNVKTGDRELLVSPDQEIEGKQTKVFNSVALASNGDIYWSASSTEFTLQDGVLDLLADPSGRLLHYDAKTKKNKVLIDKLHFANGVQLSDDEEFVIVAETHRNRIHRYYLKGSKKGTHDIFIDGLPGMPDNLKSDGKGGFLVPLVVPVDSDHIAPSQLIGPYPKIRKIAARFLGVLQLAFETVDKHYPNEFSKKAVYSIGHLASTASLFKASRTTILHVSKNGEIIDCLHNLNRNISFICEAHIHKDTLYLGSPFNDYIARIPLSKIGWQHLSSKPATQKPTTTTQKPTTTQQPTTQKPTATQQPTTQQQTTPKPTTTTAPQKQTPPAKEQVPPTQKQTPPTQKQAPPTQKQTPPTQKQTPPVQKQTPPAQKQAPPTQKQDPPPQKQAPPQKQTPPTAKQTTPPSKQGTKPTPSPKQEL</sequence>
<protein>
    <recommendedName>
        <fullName evidence="5">Strictosidine synthase conserved region domain-containing protein</fullName>
    </recommendedName>
</protein>
<dbReference type="PANTHER" id="PTHR10426:SF88">
    <property type="entry name" value="ADIPOCYTE PLASMA MEMBRANE-ASSOCIATED PROTEIN HEMOMUCIN-RELATED"/>
    <property type="match status" value="1"/>
</dbReference>
<dbReference type="GO" id="GO:0012505">
    <property type="term" value="C:endomembrane system"/>
    <property type="evidence" value="ECO:0007669"/>
    <property type="project" value="TreeGrafter"/>
</dbReference>
<dbReference type="GO" id="GO:0016787">
    <property type="term" value="F:hydrolase activity"/>
    <property type="evidence" value="ECO:0007669"/>
    <property type="project" value="TreeGrafter"/>
</dbReference>
<feature type="compositionally biased region" description="Low complexity" evidence="4">
    <location>
        <begin position="418"/>
        <end position="523"/>
    </location>
</feature>
<dbReference type="SUPFAM" id="SSF63829">
    <property type="entry name" value="Calcium-dependent phosphotriesterase"/>
    <property type="match status" value="1"/>
</dbReference>
<dbReference type="Gene3D" id="2.120.10.30">
    <property type="entry name" value="TolB, C-terminal domain"/>
    <property type="match status" value="1"/>
</dbReference>
<feature type="domain" description="Strictosidine synthase conserved region" evidence="5">
    <location>
        <begin position="170"/>
        <end position="255"/>
    </location>
</feature>
<dbReference type="InterPro" id="IPR018119">
    <property type="entry name" value="Strictosidine_synth_cons-reg"/>
</dbReference>
<accession>A0A653C167</accession>
<dbReference type="InterPro" id="IPR011042">
    <property type="entry name" value="6-blade_b-propeller_TolB-like"/>
</dbReference>
<dbReference type="FunFam" id="2.120.10.30:FF:000065">
    <property type="entry name" value="Hemomucin"/>
    <property type="match status" value="1"/>
</dbReference>
<dbReference type="Pfam" id="PF20067">
    <property type="entry name" value="SSL_N"/>
    <property type="match status" value="1"/>
</dbReference>
<evidence type="ECO:0000256" key="1">
    <source>
        <dbReference type="ARBA" id="ARBA00009191"/>
    </source>
</evidence>
<organism evidence="6 7">
    <name type="scientific">Callosobruchus maculatus</name>
    <name type="common">Southern cowpea weevil</name>
    <name type="synonym">Pulse bruchid</name>
    <dbReference type="NCBI Taxonomy" id="64391"/>
    <lineage>
        <taxon>Eukaryota</taxon>
        <taxon>Metazoa</taxon>
        <taxon>Ecdysozoa</taxon>
        <taxon>Arthropoda</taxon>
        <taxon>Hexapoda</taxon>
        <taxon>Insecta</taxon>
        <taxon>Pterygota</taxon>
        <taxon>Neoptera</taxon>
        <taxon>Endopterygota</taxon>
        <taxon>Coleoptera</taxon>
        <taxon>Polyphaga</taxon>
        <taxon>Cucujiformia</taxon>
        <taxon>Chrysomeloidea</taxon>
        <taxon>Chrysomelidae</taxon>
        <taxon>Bruchinae</taxon>
        <taxon>Bruchini</taxon>
        <taxon>Callosobruchus</taxon>
    </lineage>
</organism>
<dbReference type="OrthoDB" id="5307922at2759"/>
<feature type="compositionally biased region" description="Low complexity" evidence="4">
    <location>
        <begin position="531"/>
        <end position="547"/>
    </location>
</feature>
<evidence type="ECO:0000313" key="7">
    <source>
        <dbReference type="Proteomes" id="UP000410492"/>
    </source>
</evidence>
<name>A0A653C167_CALMS</name>
<dbReference type="PANTHER" id="PTHR10426">
    <property type="entry name" value="STRICTOSIDINE SYNTHASE-RELATED"/>
    <property type="match status" value="1"/>
</dbReference>
<dbReference type="PRINTS" id="PR01217">
    <property type="entry name" value="PRICHEXTENSN"/>
</dbReference>
<evidence type="ECO:0000256" key="2">
    <source>
        <dbReference type="ARBA" id="ARBA00022553"/>
    </source>
</evidence>
<evidence type="ECO:0000313" key="6">
    <source>
        <dbReference type="EMBL" id="VEN41472.1"/>
    </source>
</evidence>
<dbReference type="AlphaFoldDB" id="A0A653C167"/>
<keyword evidence="3" id="KW-0325">Glycoprotein</keyword>
<gene>
    <name evidence="6" type="ORF">CALMAC_LOCUS5278</name>
</gene>